<dbReference type="Proteomes" id="UP000322000">
    <property type="component" value="Chromosome 5"/>
</dbReference>
<sequence length="393" mass="45969">MFSSVKRLEKVRVTTKITVRQRNNNKMIDKDLQSILKPFNLMHVLFSCVQYEIRDDIVTTNHFCSGVVSFIVFLIITSIFAYSIFLNFRTSTVRNHSFIVKLGFFTKPLCSAIGFMLNYFTSIRNRNDNVVFLSKLQTAFRLLKIDSRKQMKANWTIVVALNCFYIIYILYFHYGFSSFEWCTIFMVYFDILFDVNVIYASRLLDLLRCHFEVLIKKVKSSGYIGESDNEELWIGIFNAFEDSIDAYKLLNKTFEGLIVFYTVHSFFNAVLIVTQQIEQRQVHTLSFKNSVTIAIICIVWITKTLSLLFCLNLESERFYMTTSDVRNTCILQVKSRTCSDGKKRACKNIRRVLRATFRKMNACGLFVIDASLSLYFFSLIATYCIVILQFYFL</sequence>
<organism evidence="2 3">
    <name type="scientific">Trichoplusia ni</name>
    <name type="common">Cabbage looper</name>
    <dbReference type="NCBI Taxonomy" id="7111"/>
    <lineage>
        <taxon>Eukaryota</taxon>
        <taxon>Metazoa</taxon>
        <taxon>Ecdysozoa</taxon>
        <taxon>Arthropoda</taxon>
        <taxon>Hexapoda</taxon>
        <taxon>Insecta</taxon>
        <taxon>Pterygota</taxon>
        <taxon>Neoptera</taxon>
        <taxon>Endopterygota</taxon>
        <taxon>Lepidoptera</taxon>
        <taxon>Glossata</taxon>
        <taxon>Ditrysia</taxon>
        <taxon>Noctuoidea</taxon>
        <taxon>Noctuidae</taxon>
        <taxon>Plusiinae</taxon>
        <taxon>Trichoplusia</taxon>
    </lineage>
</organism>
<feature type="transmembrane region" description="Helical" evidence="1">
    <location>
        <begin position="63"/>
        <end position="86"/>
    </location>
</feature>
<dbReference type="AlphaFoldDB" id="A0A7E5VI98"/>
<proteinExistence type="predicted"/>
<feature type="transmembrane region" description="Helical" evidence="1">
    <location>
        <begin position="153"/>
        <end position="172"/>
    </location>
</feature>
<keyword evidence="1" id="KW-0472">Membrane</keyword>
<feature type="transmembrane region" description="Helical" evidence="1">
    <location>
        <begin position="363"/>
        <end position="392"/>
    </location>
</feature>
<evidence type="ECO:0000313" key="2">
    <source>
        <dbReference type="Proteomes" id="UP000322000"/>
    </source>
</evidence>
<feature type="transmembrane region" description="Helical" evidence="1">
    <location>
        <begin position="178"/>
        <end position="199"/>
    </location>
</feature>
<evidence type="ECO:0000256" key="1">
    <source>
        <dbReference type="SAM" id="Phobius"/>
    </source>
</evidence>
<dbReference type="InParanoid" id="A0A7E5VI98"/>
<feature type="transmembrane region" description="Helical" evidence="1">
    <location>
        <begin position="257"/>
        <end position="277"/>
    </location>
</feature>
<keyword evidence="1" id="KW-1133">Transmembrane helix</keyword>
<gene>
    <name evidence="3" type="primary">LOC113494109</name>
</gene>
<dbReference type="GeneID" id="113494109"/>
<feature type="transmembrane region" description="Helical" evidence="1">
    <location>
        <begin position="289"/>
        <end position="311"/>
    </location>
</feature>
<keyword evidence="1" id="KW-0812">Transmembrane</keyword>
<dbReference type="KEGG" id="tnl:113494109"/>
<dbReference type="RefSeq" id="XP_026728058.1">
    <property type="nucleotide sequence ID" value="XM_026872257.1"/>
</dbReference>
<feature type="transmembrane region" description="Helical" evidence="1">
    <location>
        <begin position="98"/>
        <end position="120"/>
    </location>
</feature>
<reference evidence="3" key="1">
    <citation type="submission" date="2025-08" db="UniProtKB">
        <authorList>
            <consortium name="RefSeq"/>
        </authorList>
    </citation>
    <scope>IDENTIFICATION</scope>
</reference>
<accession>A0A7E5VI98</accession>
<protein>
    <submittedName>
        <fullName evidence="3">Uncharacterized protein LOC113494109</fullName>
    </submittedName>
</protein>
<keyword evidence="2" id="KW-1185">Reference proteome</keyword>
<name>A0A7E5VI98_TRINI</name>
<evidence type="ECO:0000313" key="3">
    <source>
        <dbReference type="RefSeq" id="XP_026728058.1"/>
    </source>
</evidence>
<dbReference type="OrthoDB" id="7490805at2759"/>